<keyword evidence="2" id="KW-1185">Reference proteome</keyword>
<comment type="caution">
    <text evidence="1">The sequence shown here is derived from an EMBL/GenBank/DDBJ whole genome shotgun (WGS) entry which is preliminary data.</text>
</comment>
<dbReference type="SUPFAM" id="SSF54909">
    <property type="entry name" value="Dimeric alpha+beta barrel"/>
    <property type="match status" value="1"/>
</dbReference>
<dbReference type="PANTHER" id="PTHR33606">
    <property type="entry name" value="PROTEIN YCII"/>
    <property type="match status" value="1"/>
</dbReference>
<dbReference type="PANTHER" id="PTHR33606:SF3">
    <property type="entry name" value="PROTEIN YCII"/>
    <property type="match status" value="1"/>
</dbReference>
<dbReference type="InterPro" id="IPR051807">
    <property type="entry name" value="Sec-metab_biosynth-assoc"/>
</dbReference>
<sequence length="210" mass="23634">MIQLRSSISLFHPTRSLSSCRTITSLLRYSPNLSIDPGLDLFTRPSKNLKNHSYFGIERFFYSFNRSDRTKNYNFVKMSSKAANAEVNSDTNVTWETPLPEDQSKIFTYLVNAPDVETGSNRQQLRSQHVEVARKGLKSGRIINGGACLETDPPISNSSSTNPNPMKGSWLLIRACSLKEARQMCLNDIYITGGAWDKDKLLIQPVINLV</sequence>
<organism evidence="1 2">
    <name type="scientific">Phakopsora pachyrhizi</name>
    <name type="common">Asian soybean rust disease fungus</name>
    <dbReference type="NCBI Taxonomy" id="170000"/>
    <lineage>
        <taxon>Eukaryota</taxon>
        <taxon>Fungi</taxon>
        <taxon>Dikarya</taxon>
        <taxon>Basidiomycota</taxon>
        <taxon>Pucciniomycotina</taxon>
        <taxon>Pucciniomycetes</taxon>
        <taxon>Pucciniales</taxon>
        <taxon>Phakopsoraceae</taxon>
        <taxon>Phakopsora</taxon>
    </lineage>
</organism>
<evidence type="ECO:0000313" key="1">
    <source>
        <dbReference type="EMBL" id="CAH7674296.1"/>
    </source>
</evidence>
<proteinExistence type="predicted"/>
<gene>
    <name evidence="1" type="ORF">PPACK8108_LOCUS9207</name>
</gene>
<dbReference type="EMBL" id="CALTRL010001968">
    <property type="protein sequence ID" value="CAH7674296.1"/>
    <property type="molecule type" value="Genomic_DNA"/>
</dbReference>
<name>A0AAV0AZJ4_PHAPC</name>
<dbReference type="AlphaFoldDB" id="A0AAV0AZJ4"/>
<accession>A0AAV0AZJ4</accession>
<reference evidence="1" key="1">
    <citation type="submission" date="2022-06" db="EMBL/GenBank/DDBJ databases">
        <authorList>
            <consortium name="SYNGENTA / RWTH Aachen University"/>
        </authorList>
    </citation>
    <scope>NUCLEOTIDE SEQUENCE</scope>
</reference>
<dbReference type="InterPro" id="IPR011008">
    <property type="entry name" value="Dimeric_a/b-barrel"/>
</dbReference>
<evidence type="ECO:0000313" key="2">
    <source>
        <dbReference type="Proteomes" id="UP001153365"/>
    </source>
</evidence>
<protein>
    <submittedName>
        <fullName evidence="1">Expressed protein</fullName>
    </submittedName>
</protein>
<dbReference type="Proteomes" id="UP001153365">
    <property type="component" value="Unassembled WGS sequence"/>
</dbReference>
<dbReference type="Gene3D" id="3.30.70.1060">
    <property type="entry name" value="Dimeric alpha+beta barrel"/>
    <property type="match status" value="1"/>
</dbReference>